<name>A0A8T0H159_CERPU</name>
<gene>
    <name evidence="7" type="ORF">KC19_8G118600</name>
</gene>
<feature type="region of interest" description="Disordered" evidence="6">
    <location>
        <begin position="392"/>
        <end position="415"/>
    </location>
</feature>
<dbReference type="PANTHER" id="PTHR15722">
    <property type="entry name" value="IFT140/172-RELATED"/>
    <property type="match status" value="1"/>
</dbReference>
<dbReference type="PANTHER" id="PTHR15722:SF2">
    <property type="entry name" value="INTRAFLAGELLAR TRANSPORT PROTEIN 172 HOMOLOG"/>
    <property type="match status" value="1"/>
</dbReference>
<evidence type="ECO:0000256" key="4">
    <source>
        <dbReference type="ARBA" id="ARBA00023069"/>
    </source>
</evidence>
<keyword evidence="4" id="KW-0969">Cilium</keyword>
<evidence type="ECO:0000256" key="1">
    <source>
        <dbReference type="ARBA" id="ARBA00004138"/>
    </source>
</evidence>
<dbReference type="EMBL" id="CM026429">
    <property type="protein sequence ID" value="KAG0564537.1"/>
    <property type="molecule type" value="Genomic_DNA"/>
</dbReference>
<evidence type="ECO:0008006" key="9">
    <source>
        <dbReference type="Google" id="ProtNLM"/>
    </source>
</evidence>
<dbReference type="Gene3D" id="1.25.40.10">
    <property type="entry name" value="Tetratricopeptide repeat domain"/>
    <property type="match status" value="1"/>
</dbReference>
<dbReference type="Proteomes" id="UP000822688">
    <property type="component" value="Chromosome 8"/>
</dbReference>
<comment type="caution">
    <text evidence="7">The sequence shown here is derived from an EMBL/GenBank/DDBJ whole genome shotgun (WGS) entry which is preliminary data.</text>
</comment>
<dbReference type="Gene3D" id="1.25.40.470">
    <property type="match status" value="1"/>
</dbReference>
<dbReference type="AlphaFoldDB" id="A0A8T0H159"/>
<keyword evidence="2" id="KW-0853">WD repeat</keyword>
<keyword evidence="5" id="KW-0966">Cell projection</keyword>
<evidence type="ECO:0000313" key="7">
    <source>
        <dbReference type="EMBL" id="KAG0564537.1"/>
    </source>
</evidence>
<evidence type="ECO:0000256" key="6">
    <source>
        <dbReference type="SAM" id="MobiDB-lite"/>
    </source>
</evidence>
<sequence>MDLCPWHQAGDFLERLGKYERAKEAYRRGHAYRRAIDLTRRVFPGEVPALEEEWGDWLVSQNQVDTAINHFIEAGCSNKAIESAIASRQWTKAVQIVDAQDIKIALPFCKRLARHFEAAKQYAEAEKFFVRAKLASEAVEMYIRANKWEAVHKVAAHHLSEPEAAALYLQRARELEAMAHYKDAEKLYIEAQEHDLAINMYTKARQFDHVIQLVSKYRRDALTETHLHLAQQLENEGSLRDAETHYLGAQDWKSAVKMFTANGLWEDAMRVAKLYGGVTGSKQVAYAWAVSLGGDAGAQLLVKLGLVEQAIEYAMEAGAFEHAFDLCRASLKHKLPEVTIPSSLCSCTMLTNNRLLLTYKKNHRSFALGKHSYRHYDVFQVQENVRTRRPCLPHLPSLKNHPEAHSQCHLRTHRP</sequence>
<comment type="subcellular location">
    <subcellularLocation>
        <location evidence="1">Cell projection</location>
        <location evidence="1">Cilium</location>
    </subcellularLocation>
</comment>
<dbReference type="GO" id="GO:0030992">
    <property type="term" value="C:intraciliary transport particle B"/>
    <property type="evidence" value="ECO:0007669"/>
    <property type="project" value="TreeGrafter"/>
</dbReference>
<evidence type="ECO:0000256" key="2">
    <source>
        <dbReference type="ARBA" id="ARBA00022574"/>
    </source>
</evidence>
<organism evidence="7 8">
    <name type="scientific">Ceratodon purpureus</name>
    <name type="common">Fire moss</name>
    <name type="synonym">Dicranum purpureum</name>
    <dbReference type="NCBI Taxonomy" id="3225"/>
    <lineage>
        <taxon>Eukaryota</taxon>
        <taxon>Viridiplantae</taxon>
        <taxon>Streptophyta</taxon>
        <taxon>Embryophyta</taxon>
        <taxon>Bryophyta</taxon>
        <taxon>Bryophytina</taxon>
        <taxon>Bryopsida</taxon>
        <taxon>Dicranidae</taxon>
        <taxon>Pseudoditrichales</taxon>
        <taxon>Ditrichaceae</taxon>
        <taxon>Ceratodon</taxon>
    </lineage>
</organism>
<proteinExistence type="predicted"/>
<accession>A0A8T0H159</accession>
<keyword evidence="3" id="KW-0677">Repeat</keyword>
<dbReference type="GO" id="GO:0036064">
    <property type="term" value="C:ciliary basal body"/>
    <property type="evidence" value="ECO:0007669"/>
    <property type="project" value="TreeGrafter"/>
</dbReference>
<protein>
    <recommendedName>
        <fullName evidence="9">Intraflagellar transport protein 172</fullName>
    </recommendedName>
</protein>
<dbReference type="GO" id="GO:0005930">
    <property type="term" value="C:axoneme"/>
    <property type="evidence" value="ECO:0007669"/>
    <property type="project" value="TreeGrafter"/>
</dbReference>
<dbReference type="InterPro" id="IPR011990">
    <property type="entry name" value="TPR-like_helical_dom_sf"/>
</dbReference>
<reference evidence="7" key="1">
    <citation type="submission" date="2020-06" db="EMBL/GenBank/DDBJ databases">
        <title>WGS assembly of Ceratodon purpureus strain R40.</title>
        <authorList>
            <person name="Carey S.B."/>
            <person name="Jenkins J."/>
            <person name="Shu S."/>
            <person name="Lovell J.T."/>
            <person name="Sreedasyam A."/>
            <person name="Maumus F."/>
            <person name="Tiley G.P."/>
            <person name="Fernandez-Pozo N."/>
            <person name="Barry K."/>
            <person name="Chen C."/>
            <person name="Wang M."/>
            <person name="Lipzen A."/>
            <person name="Daum C."/>
            <person name="Saski C.A."/>
            <person name="Payton A.C."/>
            <person name="Mcbreen J.C."/>
            <person name="Conrad R.E."/>
            <person name="Kollar L.M."/>
            <person name="Olsson S."/>
            <person name="Huttunen S."/>
            <person name="Landis J.B."/>
            <person name="Wickett N.J."/>
            <person name="Johnson M.G."/>
            <person name="Rensing S.A."/>
            <person name="Grimwood J."/>
            <person name="Schmutz J."/>
            <person name="Mcdaniel S.F."/>
        </authorList>
    </citation>
    <scope>NUCLEOTIDE SEQUENCE</scope>
    <source>
        <strain evidence="7">R40</strain>
    </source>
</reference>
<evidence type="ECO:0000256" key="3">
    <source>
        <dbReference type="ARBA" id="ARBA00022737"/>
    </source>
</evidence>
<keyword evidence="8" id="KW-1185">Reference proteome</keyword>
<dbReference type="GO" id="GO:0042073">
    <property type="term" value="P:intraciliary transport"/>
    <property type="evidence" value="ECO:0007669"/>
    <property type="project" value="TreeGrafter"/>
</dbReference>
<evidence type="ECO:0000313" key="8">
    <source>
        <dbReference type="Proteomes" id="UP000822688"/>
    </source>
</evidence>
<evidence type="ECO:0000256" key="5">
    <source>
        <dbReference type="ARBA" id="ARBA00023273"/>
    </source>
</evidence>